<dbReference type="InterPro" id="IPR036388">
    <property type="entry name" value="WH-like_DNA-bd_sf"/>
</dbReference>
<evidence type="ECO:0000256" key="5">
    <source>
        <dbReference type="ARBA" id="ARBA00023163"/>
    </source>
</evidence>
<dbReference type="InterPro" id="IPR011006">
    <property type="entry name" value="CheY-like_superfamily"/>
</dbReference>
<evidence type="ECO:0000256" key="3">
    <source>
        <dbReference type="ARBA" id="ARBA00023015"/>
    </source>
</evidence>
<dbReference type="STRING" id="2518989.IMCC3088_2153"/>
<evidence type="ECO:0000313" key="6">
    <source>
        <dbReference type="EMBL" id="EGG29153.1"/>
    </source>
</evidence>
<evidence type="ECO:0000256" key="4">
    <source>
        <dbReference type="ARBA" id="ARBA00023125"/>
    </source>
</evidence>
<dbReference type="GO" id="GO:0005829">
    <property type="term" value="C:cytosol"/>
    <property type="evidence" value="ECO:0007669"/>
    <property type="project" value="TreeGrafter"/>
</dbReference>
<evidence type="ECO:0000313" key="7">
    <source>
        <dbReference type="Proteomes" id="UP000005615"/>
    </source>
</evidence>
<dbReference type="RefSeq" id="WP_009576330.1">
    <property type="nucleotide sequence ID" value="NZ_AEIG01000063.1"/>
</dbReference>
<dbReference type="eggNOG" id="COG0745">
    <property type="taxonomic scope" value="Bacteria"/>
</dbReference>
<evidence type="ECO:0000256" key="2">
    <source>
        <dbReference type="ARBA" id="ARBA00023012"/>
    </source>
</evidence>
<keyword evidence="1" id="KW-0597">Phosphoprotein</keyword>
<dbReference type="AlphaFoldDB" id="F3L3G1"/>
<comment type="caution">
    <text evidence="6">The sequence shown here is derived from an EMBL/GenBank/DDBJ whole genome shotgun (WGS) entry which is preliminary data.</text>
</comment>
<dbReference type="SUPFAM" id="SSF46894">
    <property type="entry name" value="C-terminal effector domain of the bipartite response regulators"/>
    <property type="match status" value="1"/>
</dbReference>
<dbReference type="PROSITE" id="PS51755">
    <property type="entry name" value="OMPR_PHOB"/>
    <property type="match status" value="1"/>
</dbReference>
<dbReference type="Gene3D" id="1.10.10.10">
    <property type="entry name" value="Winged helix-like DNA-binding domain superfamily/Winged helix DNA-binding domain"/>
    <property type="match status" value="1"/>
</dbReference>
<dbReference type="GO" id="GO:0006355">
    <property type="term" value="P:regulation of DNA-templated transcription"/>
    <property type="evidence" value="ECO:0007669"/>
    <property type="project" value="InterPro"/>
</dbReference>
<dbReference type="PANTHER" id="PTHR48111:SF59">
    <property type="entry name" value="TRANSCRIPTIONAL REGULATORY PROTEIN BAER"/>
    <property type="match status" value="1"/>
</dbReference>
<dbReference type="GO" id="GO:0032993">
    <property type="term" value="C:protein-DNA complex"/>
    <property type="evidence" value="ECO:0007669"/>
    <property type="project" value="TreeGrafter"/>
</dbReference>
<dbReference type="Gene3D" id="3.40.50.2300">
    <property type="match status" value="1"/>
</dbReference>
<dbReference type="OrthoDB" id="9802426at2"/>
<keyword evidence="7" id="KW-1185">Reference proteome</keyword>
<dbReference type="PANTHER" id="PTHR48111">
    <property type="entry name" value="REGULATOR OF RPOS"/>
    <property type="match status" value="1"/>
</dbReference>
<evidence type="ECO:0000256" key="1">
    <source>
        <dbReference type="ARBA" id="ARBA00022553"/>
    </source>
</evidence>
<protein>
    <submittedName>
        <fullName evidence="6">Putative two-component response regulatory protein</fullName>
    </submittedName>
</protein>
<dbReference type="InterPro" id="IPR001867">
    <property type="entry name" value="OmpR/PhoB-type_DNA-bd"/>
</dbReference>
<keyword evidence="2" id="KW-0902">Two-component regulatory system</keyword>
<dbReference type="Pfam" id="PF00486">
    <property type="entry name" value="Trans_reg_C"/>
    <property type="match status" value="1"/>
</dbReference>
<dbReference type="FunFam" id="3.40.50.2300:FF:000001">
    <property type="entry name" value="DNA-binding response regulator PhoB"/>
    <property type="match status" value="1"/>
</dbReference>
<keyword evidence="4" id="KW-0238">DNA-binding</keyword>
<dbReference type="SUPFAM" id="SSF52172">
    <property type="entry name" value="CheY-like"/>
    <property type="match status" value="1"/>
</dbReference>
<sequence>MSSIAIIEDDPKIARLLADYLTQAGFDTATAHSGQEALSLATSQHFDLFLLDVMLPDGDGFSVCKQLRLFSSAPILFLTARIAEEDRLLGLELGGDDYIVKPFSPREVVARVKANLRRLALDSGQSPTSTLQLDQDTLTAQFGHRTTDLTAIECALLAALTAAPNKLFNRDELIDRIYSDGRVVSDRTIDSHIKKLRQKLSRIDQGEVIEAVYGAGYRFKPCTKLP</sequence>
<accession>F3L3G1</accession>
<dbReference type="PROSITE" id="PS50110">
    <property type="entry name" value="RESPONSE_REGULATORY"/>
    <property type="match status" value="1"/>
</dbReference>
<dbReference type="InterPro" id="IPR016032">
    <property type="entry name" value="Sig_transdc_resp-reg_C-effctor"/>
</dbReference>
<gene>
    <name evidence="6" type="ORF">IMCC3088_2153</name>
</gene>
<dbReference type="Pfam" id="PF00072">
    <property type="entry name" value="Response_reg"/>
    <property type="match status" value="1"/>
</dbReference>
<keyword evidence="5" id="KW-0804">Transcription</keyword>
<proteinExistence type="predicted"/>
<dbReference type="Gene3D" id="6.10.250.690">
    <property type="match status" value="1"/>
</dbReference>
<keyword evidence="3" id="KW-0805">Transcription regulation</keyword>
<dbReference type="InterPro" id="IPR001789">
    <property type="entry name" value="Sig_transdc_resp-reg_receiver"/>
</dbReference>
<dbReference type="SMART" id="SM00448">
    <property type="entry name" value="REC"/>
    <property type="match status" value="1"/>
</dbReference>
<dbReference type="SMART" id="SM00862">
    <property type="entry name" value="Trans_reg_C"/>
    <property type="match status" value="1"/>
</dbReference>
<dbReference type="InterPro" id="IPR039420">
    <property type="entry name" value="WalR-like"/>
</dbReference>
<dbReference type="Proteomes" id="UP000005615">
    <property type="component" value="Unassembled WGS sequence"/>
</dbReference>
<dbReference type="GO" id="GO:0000976">
    <property type="term" value="F:transcription cis-regulatory region binding"/>
    <property type="evidence" value="ECO:0007669"/>
    <property type="project" value="TreeGrafter"/>
</dbReference>
<dbReference type="EMBL" id="AEIG01000063">
    <property type="protein sequence ID" value="EGG29153.1"/>
    <property type="molecule type" value="Genomic_DNA"/>
</dbReference>
<reference evidence="6 7" key="1">
    <citation type="journal article" date="2011" name="J. Bacteriol.">
        <title>Genome sequence of strain IMCC3088, a proteorhodopsin-containing marine bacterium belonging to the OM60/NOR5 clade.</title>
        <authorList>
            <person name="Jang Y."/>
            <person name="Oh H.M."/>
            <person name="Kang I."/>
            <person name="Lee K."/>
            <person name="Yang S.J."/>
            <person name="Cho J.C."/>
        </authorList>
    </citation>
    <scope>NUCLEOTIDE SEQUENCE [LARGE SCALE GENOMIC DNA]</scope>
    <source>
        <strain evidence="6 7">IMCC3088</strain>
    </source>
</reference>
<dbReference type="CDD" id="cd17574">
    <property type="entry name" value="REC_OmpR"/>
    <property type="match status" value="1"/>
</dbReference>
<organism evidence="6 7">
    <name type="scientific">Aequoribacter fuscus</name>
    <dbReference type="NCBI Taxonomy" id="2518989"/>
    <lineage>
        <taxon>Bacteria</taxon>
        <taxon>Pseudomonadati</taxon>
        <taxon>Pseudomonadota</taxon>
        <taxon>Gammaproteobacteria</taxon>
        <taxon>Cellvibrionales</taxon>
        <taxon>Halieaceae</taxon>
        <taxon>Aequoribacter</taxon>
    </lineage>
</organism>
<dbReference type="GO" id="GO:0000156">
    <property type="term" value="F:phosphorelay response regulator activity"/>
    <property type="evidence" value="ECO:0007669"/>
    <property type="project" value="TreeGrafter"/>
</dbReference>
<name>F3L3G1_9GAMM</name>
<dbReference type="CDD" id="cd00383">
    <property type="entry name" value="trans_reg_C"/>
    <property type="match status" value="1"/>
</dbReference>